<name>A0A2W5A890_9BACT</name>
<dbReference type="PANTHER" id="PTHR38765">
    <property type="entry name" value="DUF484 DOMAIN-CONTAINING PROTEIN"/>
    <property type="match status" value="1"/>
</dbReference>
<dbReference type="AlphaFoldDB" id="A0A2W5A890"/>
<comment type="caution">
    <text evidence="1">The sequence shown here is derived from an EMBL/GenBank/DDBJ whole genome shotgun (WGS) entry which is preliminary data.</text>
</comment>
<dbReference type="PANTHER" id="PTHR38765:SF1">
    <property type="entry name" value="DUF484 DOMAIN-CONTAINING PROTEIN"/>
    <property type="match status" value="1"/>
</dbReference>
<accession>A0A2W5A890</accession>
<reference evidence="1 2" key="1">
    <citation type="submission" date="2017-08" db="EMBL/GenBank/DDBJ databases">
        <title>Infants hospitalized years apart are colonized by the same room-sourced microbial strains.</title>
        <authorList>
            <person name="Brooks B."/>
            <person name="Olm M.R."/>
            <person name="Firek B.A."/>
            <person name="Baker R."/>
            <person name="Thomas B.C."/>
            <person name="Morowitz M.J."/>
            <person name="Banfield J.F."/>
        </authorList>
    </citation>
    <scope>NUCLEOTIDE SEQUENCE [LARGE SCALE GENOMIC DNA]</scope>
    <source>
        <strain evidence="1">S2_018_000_R2_104</strain>
    </source>
</reference>
<dbReference type="Proteomes" id="UP000249557">
    <property type="component" value="Unassembled WGS sequence"/>
</dbReference>
<dbReference type="Gene3D" id="3.30.450.40">
    <property type="match status" value="1"/>
</dbReference>
<dbReference type="InterPro" id="IPR007435">
    <property type="entry name" value="DUF484"/>
</dbReference>
<proteinExistence type="predicted"/>
<evidence type="ECO:0000313" key="1">
    <source>
        <dbReference type="EMBL" id="PZO88699.1"/>
    </source>
</evidence>
<dbReference type="InterPro" id="IPR029016">
    <property type="entry name" value="GAF-like_dom_sf"/>
</dbReference>
<evidence type="ECO:0000313" key="2">
    <source>
        <dbReference type="Proteomes" id="UP000249557"/>
    </source>
</evidence>
<organism evidence="1 2">
    <name type="scientific">Micavibrio aeruginosavorus</name>
    <dbReference type="NCBI Taxonomy" id="349221"/>
    <lineage>
        <taxon>Bacteria</taxon>
        <taxon>Pseudomonadati</taxon>
        <taxon>Bdellovibrionota</taxon>
        <taxon>Bdellovibrionia</taxon>
        <taxon>Bdellovibrionales</taxon>
        <taxon>Pseudobdellovibrionaceae</taxon>
        <taxon>Micavibrio</taxon>
    </lineage>
</organism>
<sequence>MSDTMADIEKDQISAADVVAFLKANPQFLQKNPEAVDFLVPPKSADKNVKDFQSFMIDRLKKDKERVVTTARELIDNARFNMNNQQRIQNVVLRILEARNFEEFIHTITMDMATMLDTDICVLVVESSGFDIPHINTPGVRVVPPGTIDKWMAGKSAILQSGISGIEVIYGGAFTLVQSQALLRVDISMNTPPAILAFGSRDPEMFEDGQATDQIAFLARVVERVFRAWLDIPHHS</sequence>
<dbReference type="Pfam" id="PF04340">
    <property type="entry name" value="DUF484"/>
    <property type="match status" value="2"/>
</dbReference>
<gene>
    <name evidence="1" type="ORF">DI626_01150</name>
</gene>
<dbReference type="EMBL" id="QFNK01000010">
    <property type="protein sequence ID" value="PZO88699.1"/>
    <property type="molecule type" value="Genomic_DNA"/>
</dbReference>
<protein>
    <submittedName>
        <fullName evidence="1">DUF484 domain-containing protein</fullName>
    </submittedName>
</protein>